<organism evidence="3 4">
    <name type="scientific">Psychroflexus salis</name>
    <dbReference type="NCBI Taxonomy" id="1526574"/>
    <lineage>
        <taxon>Bacteria</taxon>
        <taxon>Pseudomonadati</taxon>
        <taxon>Bacteroidota</taxon>
        <taxon>Flavobacteriia</taxon>
        <taxon>Flavobacteriales</taxon>
        <taxon>Flavobacteriaceae</taxon>
        <taxon>Psychroflexus</taxon>
    </lineage>
</organism>
<gene>
    <name evidence="3" type="ORF">GCM10010831_07090</name>
</gene>
<dbReference type="RefSeq" id="WP_188405404.1">
    <property type="nucleotide sequence ID" value="NZ_BMGL01000004.1"/>
</dbReference>
<dbReference type="InterPro" id="IPR011250">
    <property type="entry name" value="OMP/PagP_B-barrel"/>
</dbReference>
<reference evidence="3 4" key="1">
    <citation type="journal article" date="2014" name="Int. J. Syst. Evol. Microbiol.">
        <title>Complete genome sequence of Corynebacterium casei LMG S-19264T (=DSM 44701T), isolated from a smear-ripened cheese.</title>
        <authorList>
            <consortium name="US DOE Joint Genome Institute (JGI-PGF)"/>
            <person name="Walter F."/>
            <person name="Albersmeier A."/>
            <person name="Kalinowski J."/>
            <person name="Ruckert C."/>
        </authorList>
    </citation>
    <scope>NUCLEOTIDE SEQUENCE [LARGE SCALE GENOMIC DNA]</scope>
    <source>
        <strain evidence="3 4">CGMCC 1.12925</strain>
    </source>
</reference>
<dbReference type="Pfam" id="PF19573">
    <property type="entry name" value="DUF6089"/>
    <property type="match status" value="1"/>
</dbReference>
<evidence type="ECO:0000256" key="1">
    <source>
        <dbReference type="SAM" id="SignalP"/>
    </source>
</evidence>
<dbReference type="SUPFAM" id="SSF56925">
    <property type="entry name" value="OMPA-like"/>
    <property type="match status" value="1"/>
</dbReference>
<protein>
    <recommendedName>
        <fullName evidence="2">DUF6089 domain-containing protein</fullName>
    </recommendedName>
</protein>
<feature type="signal peptide" evidence="1">
    <location>
        <begin position="1"/>
        <end position="20"/>
    </location>
</feature>
<dbReference type="Proteomes" id="UP000599688">
    <property type="component" value="Unassembled WGS sequence"/>
</dbReference>
<keyword evidence="4" id="KW-1185">Reference proteome</keyword>
<comment type="caution">
    <text evidence="3">The sequence shown here is derived from an EMBL/GenBank/DDBJ whole genome shotgun (WGS) entry which is preliminary data.</text>
</comment>
<dbReference type="EMBL" id="BMGL01000004">
    <property type="protein sequence ID" value="GGE08127.1"/>
    <property type="molecule type" value="Genomic_DNA"/>
</dbReference>
<sequence length="236" mass="27117">MRVFLTVSFLVVFLSSSLHAQTYEVGVMIGGTNFTGDVGSTSYVLPEDYANRSNGSFGLIFKWNRSVRHSFRFSILRARTYGDDRRSRMNRRIARNYRFNQDMTEISAGIEYTFWDWDPHEAKTQITPYLATGPTYFFAHHHFARNNRLAKGEQFGSFAIPMIFGVKVNIATHWVLAGEFGARYTFTDNLDGSNPSEINGETNFTNFGNPNTNDWYMFAGFTLTYSFGRKPCYCNF</sequence>
<dbReference type="InterPro" id="IPR045743">
    <property type="entry name" value="DUF6089"/>
</dbReference>
<name>A0A917E7Z3_9FLAO</name>
<dbReference type="AlphaFoldDB" id="A0A917E7Z3"/>
<proteinExistence type="predicted"/>
<feature type="chain" id="PRO_5037402552" description="DUF6089 domain-containing protein" evidence="1">
    <location>
        <begin position="21"/>
        <end position="236"/>
    </location>
</feature>
<evidence type="ECO:0000259" key="2">
    <source>
        <dbReference type="Pfam" id="PF19573"/>
    </source>
</evidence>
<evidence type="ECO:0000313" key="4">
    <source>
        <dbReference type="Proteomes" id="UP000599688"/>
    </source>
</evidence>
<accession>A0A917E7Z3</accession>
<feature type="domain" description="DUF6089" evidence="2">
    <location>
        <begin position="8"/>
        <end position="235"/>
    </location>
</feature>
<keyword evidence="1" id="KW-0732">Signal</keyword>
<evidence type="ECO:0000313" key="3">
    <source>
        <dbReference type="EMBL" id="GGE08127.1"/>
    </source>
</evidence>